<gene>
    <name evidence="10" type="ORF">A2W18_03020</name>
</gene>
<dbReference type="PANTHER" id="PTHR43357">
    <property type="entry name" value="INNER MEMBRANE ABC TRANSPORTER PERMEASE PROTEIN YDCV"/>
    <property type="match status" value="1"/>
</dbReference>
<comment type="caution">
    <text evidence="10">The sequence shown here is derived from an EMBL/GenBank/DDBJ whole genome shotgun (WGS) entry which is preliminary data.</text>
</comment>
<keyword evidence="4" id="KW-0997">Cell inner membrane</keyword>
<evidence type="ECO:0000256" key="4">
    <source>
        <dbReference type="ARBA" id="ARBA00022519"/>
    </source>
</evidence>
<dbReference type="InterPro" id="IPR035906">
    <property type="entry name" value="MetI-like_sf"/>
</dbReference>
<dbReference type="GO" id="GO:0055085">
    <property type="term" value="P:transmembrane transport"/>
    <property type="evidence" value="ECO:0007669"/>
    <property type="project" value="InterPro"/>
</dbReference>
<evidence type="ECO:0000256" key="1">
    <source>
        <dbReference type="ARBA" id="ARBA00004429"/>
    </source>
</evidence>
<feature type="transmembrane region" description="Helical" evidence="8">
    <location>
        <begin position="60"/>
        <end position="84"/>
    </location>
</feature>
<feature type="transmembrane region" description="Helical" evidence="8">
    <location>
        <begin position="288"/>
        <end position="311"/>
    </location>
</feature>
<comment type="similarity">
    <text evidence="8">Belongs to the binding-protein-dependent transport system permease family.</text>
</comment>
<protein>
    <submittedName>
        <fullName evidence="10">Iron ABC transporter permease</fullName>
    </submittedName>
</protein>
<comment type="subcellular location">
    <subcellularLocation>
        <location evidence="1">Cell inner membrane</location>
        <topology evidence="1">Multi-pass membrane protein</topology>
    </subcellularLocation>
    <subcellularLocation>
        <location evidence="8">Cell membrane</location>
        <topology evidence="8">Multi-pass membrane protein</topology>
    </subcellularLocation>
</comment>
<name>A0A1F6VI03_9PROT</name>
<feature type="transmembrane region" description="Helical" evidence="8">
    <location>
        <begin position="242"/>
        <end position="261"/>
    </location>
</feature>
<dbReference type="FunFam" id="1.10.3720.10:FF:000088">
    <property type="entry name" value="Iron(III) ABC transporter, permease protein"/>
    <property type="match status" value="1"/>
</dbReference>
<evidence type="ECO:0000313" key="11">
    <source>
        <dbReference type="Proteomes" id="UP000179076"/>
    </source>
</evidence>
<dbReference type="GO" id="GO:0005886">
    <property type="term" value="C:plasma membrane"/>
    <property type="evidence" value="ECO:0007669"/>
    <property type="project" value="UniProtKB-SubCell"/>
</dbReference>
<dbReference type="PANTHER" id="PTHR43357:SF3">
    <property type="entry name" value="FE(3+)-TRANSPORT SYSTEM PERMEASE PROTEIN FBPB 2"/>
    <property type="match status" value="1"/>
</dbReference>
<feature type="transmembrane region" description="Helical" evidence="8">
    <location>
        <begin position="91"/>
        <end position="111"/>
    </location>
</feature>
<keyword evidence="5 8" id="KW-0812">Transmembrane</keyword>
<proteinExistence type="inferred from homology"/>
<dbReference type="Pfam" id="PF00528">
    <property type="entry name" value="BPD_transp_1"/>
    <property type="match status" value="2"/>
</dbReference>
<dbReference type="AlphaFoldDB" id="A0A1F6VI03"/>
<keyword evidence="7 8" id="KW-0472">Membrane</keyword>
<keyword evidence="6 8" id="KW-1133">Transmembrane helix</keyword>
<reference evidence="10 11" key="1">
    <citation type="journal article" date="2016" name="Nat. Commun.">
        <title>Thousands of microbial genomes shed light on interconnected biogeochemical processes in an aquifer system.</title>
        <authorList>
            <person name="Anantharaman K."/>
            <person name="Brown C.T."/>
            <person name="Hug L.A."/>
            <person name="Sharon I."/>
            <person name="Castelle C.J."/>
            <person name="Probst A.J."/>
            <person name="Thomas B.C."/>
            <person name="Singh A."/>
            <person name="Wilkins M.J."/>
            <person name="Karaoz U."/>
            <person name="Brodie E.L."/>
            <person name="Williams K.H."/>
            <person name="Hubbard S.S."/>
            <person name="Banfield J.F."/>
        </authorList>
    </citation>
    <scope>NUCLEOTIDE SEQUENCE [LARGE SCALE GENOMIC DNA]</scope>
</reference>
<keyword evidence="2 8" id="KW-0813">Transport</keyword>
<feature type="domain" description="ABC transmembrane type-1" evidence="9">
    <location>
        <begin position="332"/>
        <end position="538"/>
    </location>
</feature>
<dbReference type="CDD" id="cd06261">
    <property type="entry name" value="TM_PBP2"/>
    <property type="match status" value="2"/>
</dbReference>
<feature type="domain" description="ABC transmembrane type-1" evidence="9">
    <location>
        <begin position="56"/>
        <end position="260"/>
    </location>
</feature>
<feature type="transmembrane region" description="Helical" evidence="8">
    <location>
        <begin position="200"/>
        <end position="222"/>
    </location>
</feature>
<sequence>MQTLTLPQRRLGTLGGISVAVALLMLLPIGAVVSSVFRAGGGAWAHLVTTVLGTYVGNTLLLLLGVAAGVMSIGMLSAWLVTAYRFPGRGVLEWALMLPLAMPAYVMAYAYTDWLQFAGPVQTWLRELTGWQARDYWFPEIRSIWGAAAMLSFALYPYVYLIARAAFLDLSRSALEAGRLAGYSAWGSFFRVAIPLARPAIAAGVGLALMETLADFGTVSYFELQVFTTGIFKTWFSLGDNVAAAQLATCLLGFVIVVLALERTSRRRAVYYSSAPGKPTPPTHLRGVAAAIAFVACAAPLLFGFFLPGGILISLTLTNPDIEFGTRLVGWIGNSFSIAVVTAIVGVALATAMAYGARQAKSRLVTMTHRVAEFGYAIPGPVIAVGVLVPLARLDNWLADWIASATGATTGLLLTGTIVALVYAYLVRFLAVALRTMDAGLARITPSMDDAARSLGASSFGTLARVHAPLLGPSLLSATLLVFVDVMKEIPITLALRPFNFDTLASTAYQLAKDERLAEAAVPALVIVAVGLLPLLFISRQMVKHR</sequence>
<feature type="transmembrane region" description="Helical" evidence="8">
    <location>
        <begin position="520"/>
        <end position="538"/>
    </location>
</feature>
<dbReference type="Gene3D" id="1.10.3720.10">
    <property type="entry name" value="MetI-like"/>
    <property type="match status" value="2"/>
</dbReference>
<feature type="transmembrane region" description="Helical" evidence="8">
    <location>
        <begin position="12"/>
        <end position="40"/>
    </location>
</feature>
<feature type="transmembrane region" description="Helical" evidence="8">
    <location>
        <begin position="331"/>
        <end position="353"/>
    </location>
</feature>
<evidence type="ECO:0000256" key="7">
    <source>
        <dbReference type="ARBA" id="ARBA00023136"/>
    </source>
</evidence>
<evidence type="ECO:0000256" key="6">
    <source>
        <dbReference type="ARBA" id="ARBA00022989"/>
    </source>
</evidence>
<feature type="transmembrane region" description="Helical" evidence="8">
    <location>
        <begin position="463"/>
        <end position="484"/>
    </location>
</feature>
<evidence type="ECO:0000259" key="9">
    <source>
        <dbReference type="PROSITE" id="PS50928"/>
    </source>
</evidence>
<feature type="transmembrane region" description="Helical" evidence="8">
    <location>
        <begin position="374"/>
        <end position="392"/>
    </location>
</feature>
<dbReference type="EMBL" id="MFSP01000027">
    <property type="protein sequence ID" value="OGI69196.1"/>
    <property type="molecule type" value="Genomic_DNA"/>
</dbReference>
<evidence type="ECO:0000256" key="5">
    <source>
        <dbReference type="ARBA" id="ARBA00022692"/>
    </source>
</evidence>
<dbReference type="SUPFAM" id="SSF161098">
    <property type="entry name" value="MetI-like"/>
    <property type="match status" value="2"/>
</dbReference>
<evidence type="ECO:0000256" key="2">
    <source>
        <dbReference type="ARBA" id="ARBA00022448"/>
    </source>
</evidence>
<evidence type="ECO:0000313" key="10">
    <source>
        <dbReference type="EMBL" id="OGI69196.1"/>
    </source>
</evidence>
<dbReference type="InterPro" id="IPR000515">
    <property type="entry name" value="MetI-like"/>
</dbReference>
<evidence type="ECO:0000256" key="8">
    <source>
        <dbReference type="RuleBase" id="RU363032"/>
    </source>
</evidence>
<dbReference type="Proteomes" id="UP000179076">
    <property type="component" value="Unassembled WGS sequence"/>
</dbReference>
<accession>A0A1F6VI03</accession>
<feature type="transmembrane region" description="Helical" evidence="8">
    <location>
        <begin position="144"/>
        <end position="163"/>
    </location>
</feature>
<feature type="transmembrane region" description="Helical" evidence="8">
    <location>
        <begin position="412"/>
        <end position="434"/>
    </location>
</feature>
<evidence type="ECO:0000256" key="3">
    <source>
        <dbReference type="ARBA" id="ARBA00022475"/>
    </source>
</evidence>
<organism evidence="10 11">
    <name type="scientific">Candidatus Muproteobacteria bacterium RBG_16_60_9</name>
    <dbReference type="NCBI Taxonomy" id="1817755"/>
    <lineage>
        <taxon>Bacteria</taxon>
        <taxon>Pseudomonadati</taxon>
        <taxon>Pseudomonadota</taxon>
        <taxon>Candidatus Muproteobacteria</taxon>
    </lineage>
</organism>
<dbReference type="PROSITE" id="PS50928">
    <property type="entry name" value="ABC_TM1"/>
    <property type="match status" value="2"/>
</dbReference>
<keyword evidence="3" id="KW-1003">Cell membrane</keyword>